<evidence type="ECO:0000256" key="1">
    <source>
        <dbReference type="ARBA" id="ARBA00004651"/>
    </source>
</evidence>
<dbReference type="Pfam" id="PF00892">
    <property type="entry name" value="EamA"/>
    <property type="match status" value="2"/>
</dbReference>
<evidence type="ECO:0000256" key="5">
    <source>
        <dbReference type="ARBA" id="ARBA00023136"/>
    </source>
</evidence>
<feature type="transmembrane region" description="Helical" evidence="6">
    <location>
        <begin position="12"/>
        <end position="32"/>
    </location>
</feature>
<feature type="transmembrane region" description="Helical" evidence="6">
    <location>
        <begin position="38"/>
        <end position="55"/>
    </location>
</feature>
<name>A0A9Q3W5P1_9GAMM</name>
<dbReference type="PANTHER" id="PTHR42920">
    <property type="entry name" value="OS03G0707200 PROTEIN-RELATED"/>
    <property type="match status" value="1"/>
</dbReference>
<feature type="domain" description="EamA" evidence="7">
    <location>
        <begin position="8"/>
        <end position="133"/>
    </location>
</feature>
<comment type="caution">
    <text evidence="8">The sequence shown here is derived from an EMBL/GenBank/DDBJ whole genome shotgun (WGS) entry which is preliminary data.</text>
</comment>
<keyword evidence="2" id="KW-1003">Cell membrane</keyword>
<dbReference type="GO" id="GO:0005886">
    <property type="term" value="C:plasma membrane"/>
    <property type="evidence" value="ECO:0007669"/>
    <property type="project" value="UniProtKB-SubCell"/>
</dbReference>
<keyword evidence="9" id="KW-1185">Reference proteome</keyword>
<feature type="transmembrane region" description="Helical" evidence="6">
    <location>
        <begin position="204"/>
        <end position="224"/>
    </location>
</feature>
<evidence type="ECO:0000259" key="7">
    <source>
        <dbReference type="Pfam" id="PF00892"/>
    </source>
</evidence>
<dbReference type="InterPro" id="IPR000620">
    <property type="entry name" value="EamA_dom"/>
</dbReference>
<dbReference type="AlphaFoldDB" id="A0A9Q3W5P1"/>
<feature type="transmembrane region" description="Helical" evidence="6">
    <location>
        <begin position="67"/>
        <end position="86"/>
    </location>
</feature>
<feature type="transmembrane region" description="Helical" evidence="6">
    <location>
        <begin position="120"/>
        <end position="138"/>
    </location>
</feature>
<organism evidence="8 9">
    <name type="scientific">Alloalcanivorax xenomutans</name>
    <dbReference type="NCBI Taxonomy" id="1094342"/>
    <lineage>
        <taxon>Bacteria</taxon>
        <taxon>Pseudomonadati</taxon>
        <taxon>Pseudomonadota</taxon>
        <taxon>Gammaproteobacteria</taxon>
        <taxon>Oceanospirillales</taxon>
        <taxon>Alcanivoracaceae</taxon>
        <taxon>Alloalcanivorax</taxon>
    </lineage>
</organism>
<feature type="transmembrane region" description="Helical" evidence="6">
    <location>
        <begin position="92"/>
        <end position="108"/>
    </location>
</feature>
<accession>A0A9Q3W5P1</accession>
<keyword evidence="4 6" id="KW-1133">Transmembrane helix</keyword>
<dbReference type="InterPro" id="IPR051258">
    <property type="entry name" value="Diverse_Substrate_Transporter"/>
</dbReference>
<feature type="domain" description="EamA" evidence="7">
    <location>
        <begin position="147"/>
        <end position="275"/>
    </location>
</feature>
<keyword evidence="3 6" id="KW-0812">Transmembrane</keyword>
<evidence type="ECO:0000313" key="9">
    <source>
        <dbReference type="Proteomes" id="UP001107961"/>
    </source>
</evidence>
<dbReference type="RefSeq" id="WP_022996331.1">
    <property type="nucleotide sequence ID" value="NZ_CP136538.1"/>
</dbReference>
<protein>
    <submittedName>
        <fullName evidence="8">DMT family transporter</fullName>
    </submittedName>
</protein>
<dbReference type="PANTHER" id="PTHR42920:SF5">
    <property type="entry name" value="EAMA DOMAIN-CONTAINING PROTEIN"/>
    <property type="match status" value="1"/>
</dbReference>
<dbReference type="Proteomes" id="UP001107961">
    <property type="component" value="Unassembled WGS sequence"/>
</dbReference>
<dbReference type="GeneID" id="94688005"/>
<keyword evidence="5 6" id="KW-0472">Membrane</keyword>
<gene>
    <name evidence="8" type="ORF">LZG35_13440</name>
</gene>
<feature type="transmembrane region" description="Helical" evidence="6">
    <location>
        <begin position="174"/>
        <end position="192"/>
    </location>
</feature>
<evidence type="ECO:0000256" key="3">
    <source>
        <dbReference type="ARBA" id="ARBA00022692"/>
    </source>
</evidence>
<evidence type="ECO:0000256" key="4">
    <source>
        <dbReference type="ARBA" id="ARBA00022989"/>
    </source>
</evidence>
<feature type="transmembrane region" description="Helical" evidence="6">
    <location>
        <begin position="236"/>
        <end position="253"/>
    </location>
</feature>
<feature type="transmembrane region" description="Helical" evidence="6">
    <location>
        <begin position="144"/>
        <end position="162"/>
    </location>
</feature>
<evidence type="ECO:0000313" key="8">
    <source>
        <dbReference type="EMBL" id="MCE7509643.1"/>
    </source>
</evidence>
<evidence type="ECO:0000256" key="6">
    <source>
        <dbReference type="SAM" id="Phobius"/>
    </source>
</evidence>
<reference evidence="8" key="1">
    <citation type="submission" date="2022-01" db="EMBL/GenBank/DDBJ databases">
        <authorList>
            <person name="Karlyshev A.V."/>
            <person name="Jaspars M."/>
        </authorList>
    </citation>
    <scope>NUCLEOTIDE SEQUENCE</scope>
    <source>
        <strain evidence="8">AGSA3-2</strain>
    </source>
</reference>
<dbReference type="InterPro" id="IPR037185">
    <property type="entry name" value="EmrE-like"/>
</dbReference>
<proteinExistence type="predicted"/>
<sequence>MDRTQLRGTGYAFATSALWGATGIWVALLTVLPVSSTLLFRFLTAAVLLAPALLLSGGIHKPNRHGYGAGALLTGYYLFATVGFYFSNVVSVSLLVSTSPFFVMLIRVCRRETLRGQEIVGGILAFAGVLVLIGGGTAETAGRLPALGNFCGLGAAVTMALYSLAGPRLQGQGWTVVLISCLLGALISLPFAAPTLTLPDWPQWGLFVGLALFSTLAPGYLYPLACQRITPTAATVIRLSTPFFTALFAWLILGQTLGLHHLLGAPLMLAGVYLTLPRASSPA</sequence>
<comment type="subcellular location">
    <subcellularLocation>
        <location evidence="1">Cell membrane</location>
        <topology evidence="1">Multi-pass membrane protein</topology>
    </subcellularLocation>
</comment>
<dbReference type="SUPFAM" id="SSF103481">
    <property type="entry name" value="Multidrug resistance efflux transporter EmrE"/>
    <property type="match status" value="2"/>
</dbReference>
<evidence type="ECO:0000256" key="2">
    <source>
        <dbReference type="ARBA" id="ARBA00022475"/>
    </source>
</evidence>
<dbReference type="EMBL" id="JAJVKT010000016">
    <property type="protein sequence ID" value="MCE7509643.1"/>
    <property type="molecule type" value="Genomic_DNA"/>
</dbReference>